<evidence type="ECO:0000313" key="1">
    <source>
        <dbReference type="EMBL" id="PWN48189.1"/>
    </source>
</evidence>
<evidence type="ECO:0000313" key="2">
    <source>
        <dbReference type="Proteomes" id="UP000245626"/>
    </source>
</evidence>
<reference evidence="1 2" key="1">
    <citation type="journal article" date="2018" name="Mol. Biol. Evol.">
        <title>Broad Genomic Sampling Reveals a Smut Pathogenic Ancestry of the Fungal Clade Ustilaginomycotina.</title>
        <authorList>
            <person name="Kijpornyongpan T."/>
            <person name="Mondo S.J."/>
            <person name="Barry K."/>
            <person name="Sandor L."/>
            <person name="Lee J."/>
            <person name="Lipzen A."/>
            <person name="Pangilinan J."/>
            <person name="LaButti K."/>
            <person name="Hainaut M."/>
            <person name="Henrissat B."/>
            <person name="Grigoriev I.V."/>
            <person name="Spatafora J.W."/>
            <person name="Aime M.C."/>
        </authorList>
    </citation>
    <scope>NUCLEOTIDE SEQUENCE [LARGE SCALE GENOMIC DNA]</scope>
    <source>
        <strain evidence="1 2">SA 807</strain>
    </source>
</reference>
<name>A0ACD0NR10_9BASI</name>
<organism evidence="1 2">
    <name type="scientific">Violaceomyces palustris</name>
    <dbReference type="NCBI Taxonomy" id="1673888"/>
    <lineage>
        <taxon>Eukaryota</taxon>
        <taxon>Fungi</taxon>
        <taxon>Dikarya</taxon>
        <taxon>Basidiomycota</taxon>
        <taxon>Ustilaginomycotina</taxon>
        <taxon>Ustilaginomycetes</taxon>
        <taxon>Violaceomycetales</taxon>
        <taxon>Violaceomycetaceae</taxon>
        <taxon>Violaceomyces</taxon>
    </lineage>
</organism>
<accession>A0ACD0NR10</accession>
<dbReference type="EMBL" id="KZ820252">
    <property type="protein sequence ID" value="PWN48189.1"/>
    <property type="molecule type" value="Genomic_DNA"/>
</dbReference>
<protein>
    <submittedName>
        <fullName evidence="1">Uncharacterized protein</fullName>
    </submittedName>
</protein>
<proteinExistence type="predicted"/>
<gene>
    <name evidence="1" type="ORF">IE53DRAFT_209031</name>
</gene>
<keyword evidence="2" id="KW-1185">Reference proteome</keyword>
<dbReference type="Proteomes" id="UP000245626">
    <property type="component" value="Unassembled WGS sequence"/>
</dbReference>
<sequence length="159" mass="18009">MSINLSDPLLRTLIHSESLHSFHHFVFRFFINFLLRKDKRGLGFIVSPNVDLSLVSFTTCDLERAGKCADSTGERGEGKVLKVEGSRVMSTYIKSSHPTLSFFLRFFLIILDELISSCANFSSNDAFRFQISCLALMIYFTLEATEGSHKRMICIPIVT</sequence>